<sequence length="90" mass="10534">MQVPGIRVSTVHVHHWRCFSFSLFVASDRHVNLLDFVQDFCCISTDARKHVDDLRSCVSDRSPSQSSPISVKCESSRWLYVLKLPKRLWW</sequence>
<evidence type="ECO:0000313" key="1">
    <source>
        <dbReference type="EnsemblPlants" id="OB07G12410.1"/>
    </source>
</evidence>
<name>J3MIK9_ORYBR</name>
<dbReference type="Gramene" id="OB07G12410.1">
    <property type="protein sequence ID" value="OB07G12410.1"/>
    <property type="gene ID" value="OB07G12410"/>
</dbReference>
<proteinExistence type="predicted"/>
<dbReference type="Proteomes" id="UP000006038">
    <property type="component" value="Chromosome 7"/>
</dbReference>
<evidence type="ECO:0000313" key="2">
    <source>
        <dbReference type="Proteomes" id="UP000006038"/>
    </source>
</evidence>
<dbReference type="HOGENOM" id="CLU_2444401_0_0_1"/>
<accession>J3MIK9</accession>
<reference evidence="1" key="1">
    <citation type="journal article" date="2013" name="Nat. Commun.">
        <title>Whole-genome sequencing of Oryza brachyantha reveals mechanisms underlying Oryza genome evolution.</title>
        <authorList>
            <person name="Chen J."/>
            <person name="Huang Q."/>
            <person name="Gao D."/>
            <person name="Wang J."/>
            <person name="Lang Y."/>
            <person name="Liu T."/>
            <person name="Li B."/>
            <person name="Bai Z."/>
            <person name="Luis Goicoechea J."/>
            <person name="Liang C."/>
            <person name="Chen C."/>
            <person name="Zhang W."/>
            <person name="Sun S."/>
            <person name="Liao Y."/>
            <person name="Zhang X."/>
            <person name="Yang L."/>
            <person name="Song C."/>
            <person name="Wang M."/>
            <person name="Shi J."/>
            <person name="Liu G."/>
            <person name="Liu J."/>
            <person name="Zhou H."/>
            <person name="Zhou W."/>
            <person name="Yu Q."/>
            <person name="An N."/>
            <person name="Chen Y."/>
            <person name="Cai Q."/>
            <person name="Wang B."/>
            <person name="Liu B."/>
            <person name="Min J."/>
            <person name="Huang Y."/>
            <person name="Wu H."/>
            <person name="Li Z."/>
            <person name="Zhang Y."/>
            <person name="Yin Y."/>
            <person name="Song W."/>
            <person name="Jiang J."/>
            <person name="Jackson S.A."/>
            <person name="Wing R.A."/>
            <person name="Wang J."/>
            <person name="Chen M."/>
        </authorList>
    </citation>
    <scope>NUCLEOTIDE SEQUENCE [LARGE SCALE GENOMIC DNA]</scope>
    <source>
        <strain evidence="1">cv. IRGC 101232</strain>
    </source>
</reference>
<protein>
    <submittedName>
        <fullName evidence="1">Uncharacterized protein</fullName>
    </submittedName>
</protein>
<dbReference type="AlphaFoldDB" id="J3MIK9"/>
<keyword evidence="2" id="KW-1185">Reference proteome</keyword>
<reference evidence="1" key="2">
    <citation type="submission" date="2013-04" db="UniProtKB">
        <authorList>
            <consortium name="EnsemblPlants"/>
        </authorList>
    </citation>
    <scope>IDENTIFICATION</scope>
</reference>
<organism evidence="1">
    <name type="scientific">Oryza brachyantha</name>
    <name type="common">malo sina</name>
    <dbReference type="NCBI Taxonomy" id="4533"/>
    <lineage>
        <taxon>Eukaryota</taxon>
        <taxon>Viridiplantae</taxon>
        <taxon>Streptophyta</taxon>
        <taxon>Embryophyta</taxon>
        <taxon>Tracheophyta</taxon>
        <taxon>Spermatophyta</taxon>
        <taxon>Magnoliopsida</taxon>
        <taxon>Liliopsida</taxon>
        <taxon>Poales</taxon>
        <taxon>Poaceae</taxon>
        <taxon>BOP clade</taxon>
        <taxon>Oryzoideae</taxon>
        <taxon>Oryzeae</taxon>
        <taxon>Oryzinae</taxon>
        <taxon>Oryza</taxon>
    </lineage>
</organism>
<dbReference type="EnsemblPlants" id="OB07G12410.1">
    <property type="protein sequence ID" value="OB07G12410.1"/>
    <property type="gene ID" value="OB07G12410"/>
</dbReference>